<evidence type="ECO:0000313" key="2">
    <source>
        <dbReference type="EMBL" id="CAH3017380.1"/>
    </source>
</evidence>
<dbReference type="EMBL" id="CALNXI010000061">
    <property type="protein sequence ID" value="CAH3017380.1"/>
    <property type="molecule type" value="Genomic_DNA"/>
</dbReference>
<feature type="compositionally biased region" description="Basic and acidic residues" evidence="1">
    <location>
        <begin position="245"/>
        <end position="258"/>
    </location>
</feature>
<protein>
    <submittedName>
        <fullName evidence="2">Uncharacterized protein</fullName>
    </submittedName>
</protein>
<feature type="region of interest" description="Disordered" evidence="1">
    <location>
        <begin position="245"/>
        <end position="270"/>
    </location>
</feature>
<organism evidence="2 3">
    <name type="scientific">Porites evermanni</name>
    <dbReference type="NCBI Taxonomy" id="104178"/>
    <lineage>
        <taxon>Eukaryota</taxon>
        <taxon>Metazoa</taxon>
        <taxon>Cnidaria</taxon>
        <taxon>Anthozoa</taxon>
        <taxon>Hexacorallia</taxon>
        <taxon>Scleractinia</taxon>
        <taxon>Fungiina</taxon>
        <taxon>Poritidae</taxon>
        <taxon>Porites</taxon>
    </lineage>
</organism>
<gene>
    <name evidence="2" type="ORF">PEVE_00037323</name>
</gene>
<name>A0ABN8LT75_9CNID</name>
<accession>A0ABN8LT75</accession>
<comment type="caution">
    <text evidence="2">The sequence shown here is derived from an EMBL/GenBank/DDBJ whole genome shotgun (WGS) entry which is preliminary data.</text>
</comment>
<proteinExistence type="predicted"/>
<keyword evidence="3" id="KW-1185">Reference proteome</keyword>
<feature type="region of interest" description="Disordered" evidence="1">
    <location>
        <begin position="1"/>
        <end position="31"/>
    </location>
</feature>
<reference evidence="2 3" key="1">
    <citation type="submission" date="2022-05" db="EMBL/GenBank/DDBJ databases">
        <authorList>
            <consortium name="Genoscope - CEA"/>
            <person name="William W."/>
        </authorList>
    </citation>
    <scope>NUCLEOTIDE SEQUENCE [LARGE SCALE GENOMIC DNA]</scope>
</reference>
<evidence type="ECO:0000313" key="3">
    <source>
        <dbReference type="Proteomes" id="UP001159427"/>
    </source>
</evidence>
<feature type="compositionally biased region" description="Polar residues" evidence="1">
    <location>
        <begin position="103"/>
        <end position="123"/>
    </location>
</feature>
<feature type="region of interest" description="Disordered" evidence="1">
    <location>
        <begin position="103"/>
        <end position="140"/>
    </location>
</feature>
<dbReference type="Proteomes" id="UP001159427">
    <property type="component" value="Unassembled WGS sequence"/>
</dbReference>
<evidence type="ECO:0000256" key="1">
    <source>
        <dbReference type="SAM" id="MobiDB-lite"/>
    </source>
</evidence>
<feature type="compositionally biased region" description="Low complexity" evidence="1">
    <location>
        <begin position="8"/>
        <end position="22"/>
    </location>
</feature>
<sequence>MADGGAPSVSCVGQSSVSQEGQMQFSGECTSTQSTMLESNDYQSIHGAALDGNNPDYQYDPMDALNLYDLKGLDFFDMDKESPFDLKDVRDVLPEDFTNSDQLVSHQSTTTEVTPQFPITTPDASGGETDRGYSSAGGSSQGQIVQEVAACLIHDNRNSCEIPALAAAASKKPATDNLVHEGGNKPGPVPVKIFDTNKVYLGEDTYTYYEPEPTKKRKKQCLPSRKRKHEEIKEVIRKTIQDSLKQLKRESKEERNEADPQQGPANQELRPADILKPLVYAGAQAGASELIEIIFNLPMARIIFEAYKNESCLPEDIAEENGHKEIAHFLRGITKRYSKENGRSPEQPEVIDWLALSKALEEIEFDKSGKLPFSDISALVSSLDRAKTTVRPCNKTGESRDN</sequence>